<dbReference type="PANTHER" id="PTHR35271:SF1">
    <property type="entry name" value="ABC TRANSPORTER, SUBSTRATE-BINDING LIPOPROTEIN"/>
    <property type="match status" value="1"/>
</dbReference>
<dbReference type="EMBL" id="JAIOIV010000018">
    <property type="protein sequence ID" value="MBZ0155041.1"/>
    <property type="molecule type" value="Genomic_DNA"/>
</dbReference>
<evidence type="ECO:0008006" key="3">
    <source>
        <dbReference type="Google" id="ProtNLM"/>
    </source>
</evidence>
<dbReference type="PANTHER" id="PTHR35271">
    <property type="entry name" value="ABC TRANSPORTER, SUBSTRATE-BINDING LIPOPROTEIN-RELATED"/>
    <property type="match status" value="1"/>
</dbReference>
<sequence length="313" mass="34301">MGKNLPSPPRAGLFCSPACWLLIWLLFWAFGLPGLSRACEIIAVKSDALPLYDKTLSGIESVLPCRITSVPLSPSKGKEVLELIEDRNPDAVVAVGTYAFRKLRNAKIPNLVYTMAIPYEVENDSPGSITGVGIIISPEVYIENIVEVFGSIRRLGVLYSPGKASGYAREIFSAARARGVEVLPIEVHSVEDVPPAFRELRSRPDVLLMLPDPAVASPEALNAILLYSFQNSIPLVSFARKYVTMGAVLSLEVDPFDIGVQTGELIGKILKEGRSSARKLYARKVRLTINQKVAQKMSLPLRESSLKRAEIIR</sequence>
<reference evidence="1" key="2">
    <citation type="submission" date="2021-08" db="EMBL/GenBank/DDBJ databases">
        <authorList>
            <person name="Dalcin Martins P."/>
        </authorList>
    </citation>
    <scope>NUCLEOTIDE SEQUENCE</scope>
    <source>
        <strain evidence="1">MAG_39</strain>
    </source>
</reference>
<name>A0A953LVN0_9BACT</name>
<dbReference type="AlphaFoldDB" id="A0A953LVN0"/>
<dbReference type="Gene3D" id="3.40.50.2300">
    <property type="match status" value="2"/>
</dbReference>
<reference evidence="1" key="1">
    <citation type="journal article" date="2021" name="bioRxiv">
        <title>Unraveling nitrogen, sulfur and carbon metabolic pathways and microbial community transcriptional responses to substrate deprivation and toxicity stresses in a bioreactor mimicking anoxic brackish coastal sediment conditions.</title>
        <authorList>
            <person name="Martins P.D."/>
            <person name="Echeveste M.J."/>
            <person name="Arshad A."/>
            <person name="Kurth J."/>
            <person name="Ouboter H."/>
            <person name="Jetten M.S.M."/>
            <person name="Welte C.U."/>
        </authorList>
    </citation>
    <scope>NUCLEOTIDE SEQUENCE</scope>
    <source>
        <strain evidence="1">MAG_39</strain>
    </source>
</reference>
<gene>
    <name evidence="1" type="ORF">K8I29_02355</name>
</gene>
<protein>
    <recommendedName>
        <fullName evidence="3">ABC transporter substrate-binding protein</fullName>
    </recommendedName>
</protein>
<comment type="caution">
    <text evidence="1">The sequence shown here is derived from an EMBL/GenBank/DDBJ whole genome shotgun (WGS) entry which is preliminary data.</text>
</comment>
<evidence type="ECO:0000313" key="1">
    <source>
        <dbReference type="EMBL" id="MBZ0155041.1"/>
    </source>
</evidence>
<dbReference type="InterPro" id="IPR007487">
    <property type="entry name" value="ABC_transpt-TYRBP-like"/>
</dbReference>
<organism evidence="1 2">
    <name type="scientific">Candidatus Nitrobium versatile</name>
    <dbReference type="NCBI Taxonomy" id="2884831"/>
    <lineage>
        <taxon>Bacteria</taxon>
        <taxon>Pseudomonadati</taxon>
        <taxon>Nitrospirota</taxon>
        <taxon>Nitrospiria</taxon>
        <taxon>Nitrospirales</taxon>
        <taxon>Nitrospiraceae</taxon>
        <taxon>Candidatus Nitrobium</taxon>
    </lineage>
</organism>
<dbReference type="Proteomes" id="UP000705867">
    <property type="component" value="Unassembled WGS sequence"/>
</dbReference>
<evidence type="ECO:0000313" key="2">
    <source>
        <dbReference type="Proteomes" id="UP000705867"/>
    </source>
</evidence>
<dbReference type="Pfam" id="PF04392">
    <property type="entry name" value="ABC_sub_bind"/>
    <property type="match status" value="1"/>
</dbReference>
<accession>A0A953LVN0</accession>
<proteinExistence type="predicted"/>